<dbReference type="Gene3D" id="1.20.1560.10">
    <property type="entry name" value="ABC transporter type 1, transmembrane domain"/>
    <property type="match status" value="1"/>
</dbReference>
<keyword evidence="2 7" id="KW-0812">Transmembrane</keyword>
<dbReference type="SUPFAM" id="SSF90123">
    <property type="entry name" value="ABC transporter transmembrane region"/>
    <property type="match status" value="1"/>
</dbReference>
<dbReference type="InterPro" id="IPR003593">
    <property type="entry name" value="AAA+_ATPase"/>
</dbReference>
<evidence type="ECO:0000259" key="8">
    <source>
        <dbReference type="PROSITE" id="PS50893"/>
    </source>
</evidence>
<dbReference type="InterPro" id="IPR003439">
    <property type="entry name" value="ABC_transporter-like_ATP-bd"/>
</dbReference>
<keyword evidence="5 7" id="KW-1133">Transmembrane helix</keyword>
<dbReference type="PROSITE" id="PS50893">
    <property type="entry name" value="ABC_TRANSPORTER_2"/>
    <property type="match status" value="1"/>
</dbReference>
<sequence length="586" mass="67016">MFKSFRFLLKLIWKYNKKYVFYAASFQLVTALVPLISVIMPKYIIDELTGQQRLDCLFLYVGILVLTNFVGMALLSFLRGAMFTSKSKVLNSFQCMMAEKLVTCDFESLENPEFLDIKEKAHKILYADGDGFGMVLDYAFNIVGKVFVFAGLIAVLSTLNAGIVFIFVLLVLLNSLVESRVQKKYVSWDMEKAPIERRTMYLLNAIENFEYGKEERIYNLKDFLISKISKCLGESEKFYKRQVRVMNKSQYFTAFTSLIRDGITYGYLIAKVLNQHIQIGSFTMYLGAVSQFSAAMNDVMSSIIGIRRFGIYYEELDRYVNMPQKMRTGKESLDDSASEYTIQFENVSFKYPGASTYALKNVNITISPAEKLSVVGENGAGKTTFVKLLTRLYEPTEGRIFLNGIDVKEIDYDAYQGLMAAVFQDFRLFSFTLKENICFNQECDDAEIVDCLRRSGFGDKLEKLPKGIYTNVYKNFEEDGFEPSGGEGQKIALARALFKNTPVVILDEPTAALDPRAEYEMYQSFNEMSKDKTTIFISHRLSSSKFCDKIAVFVGGEIVEYGSHDELYAAHKLYRELFDMQAQFYQ</sequence>
<feature type="domain" description="ABC transporter" evidence="8">
    <location>
        <begin position="342"/>
        <end position="580"/>
    </location>
</feature>
<evidence type="ECO:0000256" key="7">
    <source>
        <dbReference type="SAM" id="Phobius"/>
    </source>
</evidence>
<keyword evidence="4 10" id="KW-0067">ATP-binding</keyword>
<evidence type="ECO:0000256" key="1">
    <source>
        <dbReference type="ARBA" id="ARBA00004651"/>
    </source>
</evidence>
<feature type="transmembrane region" description="Helical" evidence="7">
    <location>
        <begin position="57"/>
        <end position="78"/>
    </location>
</feature>
<dbReference type="Proteomes" id="UP000446866">
    <property type="component" value="Unassembled WGS sequence"/>
</dbReference>
<feature type="domain" description="ABC transmembrane type-1" evidence="9">
    <location>
        <begin position="23"/>
        <end position="308"/>
    </location>
</feature>
<evidence type="ECO:0000256" key="5">
    <source>
        <dbReference type="ARBA" id="ARBA00022989"/>
    </source>
</evidence>
<dbReference type="PANTHER" id="PTHR43394:SF1">
    <property type="entry name" value="ATP-BINDING CASSETTE SUB-FAMILY B MEMBER 10, MITOCHONDRIAL"/>
    <property type="match status" value="1"/>
</dbReference>
<gene>
    <name evidence="10" type="ORF">D0435_14980</name>
</gene>
<dbReference type="Pfam" id="PF00005">
    <property type="entry name" value="ABC_tran"/>
    <property type="match status" value="1"/>
</dbReference>
<evidence type="ECO:0000313" key="11">
    <source>
        <dbReference type="Proteomes" id="UP000446866"/>
    </source>
</evidence>
<reference evidence="10 11" key="1">
    <citation type="submission" date="2018-08" db="EMBL/GenBank/DDBJ databases">
        <title>Murine metabolic-syndrome-specific gut microbial biobank.</title>
        <authorList>
            <person name="Liu C."/>
        </authorList>
    </citation>
    <scope>NUCLEOTIDE SEQUENCE [LARGE SCALE GENOMIC DNA]</scope>
    <source>
        <strain evidence="10 11">28</strain>
    </source>
</reference>
<evidence type="ECO:0000256" key="3">
    <source>
        <dbReference type="ARBA" id="ARBA00022741"/>
    </source>
</evidence>
<protein>
    <submittedName>
        <fullName evidence="10">ABC transporter ATP-binding protein</fullName>
    </submittedName>
</protein>
<keyword evidence="3" id="KW-0547">Nucleotide-binding</keyword>
<dbReference type="InterPro" id="IPR036640">
    <property type="entry name" value="ABC1_TM_sf"/>
</dbReference>
<keyword evidence="11" id="KW-1185">Reference proteome</keyword>
<dbReference type="GO" id="GO:0005524">
    <property type="term" value="F:ATP binding"/>
    <property type="evidence" value="ECO:0007669"/>
    <property type="project" value="UniProtKB-KW"/>
</dbReference>
<dbReference type="Gene3D" id="3.40.50.300">
    <property type="entry name" value="P-loop containing nucleotide triphosphate hydrolases"/>
    <property type="match status" value="1"/>
</dbReference>
<dbReference type="EMBL" id="QXWK01000045">
    <property type="protein sequence ID" value="NBH62944.1"/>
    <property type="molecule type" value="Genomic_DNA"/>
</dbReference>
<feature type="transmembrane region" description="Helical" evidence="7">
    <location>
        <begin position="20"/>
        <end position="45"/>
    </location>
</feature>
<dbReference type="InterPro" id="IPR039421">
    <property type="entry name" value="Type_1_exporter"/>
</dbReference>
<dbReference type="PROSITE" id="PS50929">
    <property type="entry name" value="ABC_TM1F"/>
    <property type="match status" value="1"/>
</dbReference>
<dbReference type="GO" id="GO:0016887">
    <property type="term" value="F:ATP hydrolysis activity"/>
    <property type="evidence" value="ECO:0007669"/>
    <property type="project" value="InterPro"/>
</dbReference>
<evidence type="ECO:0000313" key="10">
    <source>
        <dbReference type="EMBL" id="NBH62944.1"/>
    </source>
</evidence>
<keyword evidence="6 7" id="KW-0472">Membrane</keyword>
<dbReference type="GO" id="GO:0015421">
    <property type="term" value="F:ABC-type oligopeptide transporter activity"/>
    <property type="evidence" value="ECO:0007669"/>
    <property type="project" value="TreeGrafter"/>
</dbReference>
<dbReference type="SMART" id="SM00382">
    <property type="entry name" value="AAA"/>
    <property type="match status" value="1"/>
</dbReference>
<dbReference type="SUPFAM" id="SSF52540">
    <property type="entry name" value="P-loop containing nucleoside triphosphate hydrolases"/>
    <property type="match status" value="1"/>
</dbReference>
<evidence type="ECO:0000256" key="4">
    <source>
        <dbReference type="ARBA" id="ARBA00022840"/>
    </source>
</evidence>
<dbReference type="InterPro" id="IPR011527">
    <property type="entry name" value="ABC1_TM_dom"/>
</dbReference>
<dbReference type="InterPro" id="IPR027417">
    <property type="entry name" value="P-loop_NTPase"/>
</dbReference>
<dbReference type="PANTHER" id="PTHR43394">
    <property type="entry name" value="ATP-DEPENDENT PERMEASE MDL1, MITOCHONDRIAL"/>
    <property type="match status" value="1"/>
</dbReference>
<dbReference type="AlphaFoldDB" id="A0A845QNF8"/>
<organism evidence="10 11">
    <name type="scientific">Anaerotruncus colihominis</name>
    <dbReference type="NCBI Taxonomy" id="169435"/>
    <lineage>
        <taxon>Bacteria</taxon>
        <taxon>Bacillati</taxon>
        <taxon>Bacillota</taxon>
        <taxon>Clostridia</taxon>
        <taxon>Eubacteriales</taxon>
        <taxon>Oscillospiraceae</taxon>
        <taxon>Anaerotruncus</taxon>
    </lineage>
</organism>
<proteinExistence type="predicted"/>
<accession>A0A845QNF8</accession>
<name>A0A845QNF8_9FIRM</name>
<feature type="transmembrane region" description="Helical" evidence="7">
    <location>
        <begin position="146"/>
        <end position="173"/>
    </location>
</feature>
<dbReference type="GO" id="GO:0005886">
    <property type="term" value="C:plasma membrane"/>
    <property type="evidence" value="ECO:0007669"/>
    <property type="project" value="UniProtKB-SubCell"/>
</dbReference>
<evidence type="ECO:0000256" key="2">
    <source>
        <dbReference type="ARBA" id="ARBA00022692"/>
    </source>
</evidence>
<evidence type="ECO:0000256" key="6">
    <source>
        <dbReference type="ARBA" id="ARBA00023136"/>
    </source>
</evidence>
<dbReference type="RefSeq" id="WP_160203225.1">
    <property type="nucleotide sequence ID" value="NZ_QXWK01000045.1"/>
</dbReference>
<evidence type="ECO:0000259" key="9">
    <source>
        <dbReference type="PROSITE" id="PS50929"/>
    </source>
</evidence>
<comment type="subcellular location">
    <subcellularLocation>
        <location evidence="1">Cell membrane</location>
        <topology evidence="1">Multi-pass membrane protein</topology>
    </subcellularLocation>
</comment>
<comment type="caution">
    <text evidence="10">The sequence shown here is derived from an EMBL/GenBank/DDBJ whole genome shotgun (WGS) entry which is preliminary data.</text>
</comment>